<keyword evidence="3 6" id="KW-0812">Transmembrane</keyword>
<dbReference type="Pfam" id="PF00892">
    <property type="entry name" value="EamA"/>
    <property type="match status" value="2"/>
</dbReference>
<gene>
    <name evidence="9" type="ORF">ASR47_102440</name>
</gene>
<evidence type="ECO:0000256" key="6">
    <source>
        <dbReference type="SAM" id="Phobius"/>
    </source>
</evidence>
<dbReference type="STRING" id="1747903.ASR47_102440"/>
<keyword evidence="10" id="KW-1185">Reference proteome</keyword>
<dbReference type="PANTHER" id="PTHR42920:SF5">
    <property type="entry name" value="EAMA DOMAIN-CONTAINING PROTEIN"/>
    <property type="match status" value="1"/>
</dbReference>
<evidence type="ECO:0000256" key="5">
    <source>
        <dbReference type="ARBA" id="ARBA00023136"/>
    </source>
</evidence>
<sequence length="299" mass="30566">MSDRRAVALVLLSAAGFGSSAVFAKAAYASGVNPSTMLALRFVIAAMLLLPLVWLGGWRLPRGRLLAGYMLMGLMYTAQSQGYFNALLYASSGLCAMLLYAYPVLVTILALALGWEKLDRRMLVLMLLAIAGMAVTLGGKLQGQPIGIALALMAAGVYAVYILFGNSLSKNAVIIHPLAACVVILGTAGLANSAIAVWQGVSLPGTATGWLAVAAIALFSTAIAIAAFFAGVAQIGAARASIISTFEPVITMAFGVGMLGEKISGTQLLGGAMVLAAVVLLAYKPAAKPALMPGAQASA</sequence>
<feature type="transmembrane region" description="Helical" evidence="6">
    <location>
        <begin position="39"/>
        <end position="58"/>
    </location>
</feature>
<dbReference type="InterPro" id="IPR000620">
    <property type="entry name" value="EamA_dom"/>
</dbReference>
<evidence type="ECO:0000256" key="3">
    <source>
        <dbReference type="ARBA" id="ARBA00022692"/>
    </source>
</evidence>
<dbReference type="EMBL" id="LOCQ01000039">
    <property type="protein sequence ID" value="OBV41120.1"/>
    <property type="molecule type" value="Genomic_DNA"/>
</dbReference>
<keyword evidence="4 6" id="KW-1133">Transmembrane helix</keyword>
<evidence type="ECO:0000313" key="9">
    <source>
        <dbReference type="EMBL" id="OBV41120.1"/>
    </source>
</evidence>
<keyword evidence="2" id="KW-1003">Cell membrane</keyword>
<protein>
    <submittedName>
        <fullName evidence="9">Threonine/homoserine efflux transporter RhtA</fullName>
    </submittedName>
</protein>
<feature type="transmembrane region" description="Helical" evidence="6">
    <location>
        <begin position="265"/>
        <end position="283"/>
    </location>
</feature>
<feature type="transmembrane region" description="Helical" evidence="6">
    <location>
        <begin position="176"/>
        <end position="198"/>
    </location>
</feature>
<evidence type="ECO:0000256" key="2">
    <source>
        <dbReference type="ARBA" id="ARBA00022475"/>
    </source>
</evidence>
<feature type="chain" id="PRO_5008510107" evidence="7">
    <location>
        <begin position="25"/>
        <end position="299"/>
    </location>
</feature>
<evidence type="ECO:0000256" key="4">
    <source>
        <dbReference type="ARBA" id="ARBA00022989"/>
    </source>
</evidence>
<dbReference type="PATRIC" id="fig|1747903.4.peg.4789"/>
<dbReference type="OrthoDB" id="8586241at2"/>
<feature type="domain" description="EamA" evidence="8">
    <location>
        <begin position="6"/>
        <end position="137"/>
    </location>
</feature>
<keyword evidence="7" id="KW-0732">Signal</keyword>
<evidence type="ECO:0000256" key="7">
    <source>
        <dbReference type="SAM" id="SignalP"/>
    </source>
</evidence>
<keyword evidence="5 6" id="KW-0472">Membrane</keyword>
<feature type="transmembrane region" description="Helical" evidence="6">
    <location>
        <begin position="240"/>
        <end position="259"/>
    </location>
</feature>
<evidence type="ECO:0000313" key="10">
    <source>
        <dbReference type="Proteomes" id="UP000092713"/>
    </source>
</evidence>
<evidence type="ECO:0000256" key="1">
    <source>
        <dbReference type="ARBA" id="ARBA00004651"/>
    </source>
</evidence>
<dbReference type="GO" id="GO:0005886">
    <property type="term" value="C:plasma membrane"/>
    <property type="evidence" value="ECO:0007669"/>
    <property type="project" value="UniProtKB-SubCell"/>
</dbReference>
<feature type="transmembrane region" description="Helical" evidence="6">
    <location>
        <begin position="122"/>
        <end position="139"/>
    </location>
</feature>
<comment type="caution">
    <text evidence="9">The sequence shown here is derived from an EMBL/GenBank/DDBJ whole genome shotgun (WGS) entry which is preliminary data.</text>
</comment>
<proteinExistence type="predicted"/>
<name>A0A1A7C8M0_9BURK</name>
<dbReference type="PANTHER" id="PTHR42920">
    <property type="entry name" value="OS03G0707200 PROTEIN-RELATED"/>
    <property type="match status" value="1"/>
</dbReference>
<feature type="domain" description="EamA" evidence="8">
    <location>
        <begin position="146"/>
        <end position="282"/>
    </location>
</feature>
<organism evidence="9 10">
    <name type="scientific">Janthinobacterium psychrotolerans</name>
    <dbReference type="NCBI Taxonomy" id="1747903"/>
    <lineage>
        <taxon>Bacteria</taxon>
        <taxon>Pseudomonadati</taxon>
        <taxon>Pseudomonadota</taxon>
        <taxon>Betaproteobacteria</taxon>
        <taxon>Burkholderiales</taxon>
        <taxon>Oxalobacteraceae</taxon>
        <taxon>Janthinobacterium</taxon>
    </lineage>
</organism>
<dbReference type="InterPro" id="IPR051258">
    <property type="entry name" value="Diverse_Substrate_Transporter"/>
</dbReference>
<feature type="transmembrane region" description="Helical" evidence="6">
    <location>
        <begin position="145"/>
        <end position="164"/>
    </location>
</feature>
<feature type="transmembrane region" description="Helical" evidence="6">
    <location>
        <begin position="65"/>
        <end position="84"/>
    </location>
</feature>
<feature type="signal peptide" evidence="7">
    <location>
        <begin position="1"/>
        <end position="24"/>
    </location>
</feature>
<feature type="transmembrane region" description="Helical" evidence="6">
    <location>
        <begin position="210"/>
        <end position="233"/>
    </location>
</feature>
<dbReference type="SUPFAM" id="SSF103481">
    <property type="entry name" value="Multidrug resistance efflux transporter EmrE"/>
    <property type="match status" value="2"/>
</dbReference>
<dbReference type="InterPro" id="IPR037185">
    <property type="entry name" value="EmrE-like"/>
</dbReference>
<feature type="transmembrane region" description="Helical" evidence="6">
    <location>
        <begin position="90"/>
        <end position="115"/>
    </location>
</feature>
<evidence type="ECO:0000259" key="8">
    <source>
        <dbReference type="Pfam" id="PF00892"/>
    </source>
</evidence>
<comment type="subcellular location">
    <subcellularLocation>
        <location evidence="1">Cell membrane</location>
        <topology evidence="1">Multi-pass membrane protein</topology>
    </subcellularLocation>
</comment>
<dbReference type="AlphaFoldDB" id="A0A1A7C8M0"/>
<reference evidence="9 10" key="1">
    <citation type="submission" date="2016-04" db="EMBL/GenBank/DDBJ databases">
        <title>Draft genome sequence of Janthinobacterium psychrotolerans sp. nov., isolated from freshwater sediments in Denmark.</title>
        <authorList>
            <person name="Gong X."/>
            <person name="Skrivergaard S."/>
            <person name="Korsgaard B.S."/>
            <person name="Schreiber L."/>
            <person name="Marshall I.P."/>
            <person name="Finster K."/>
            <person name="Schramm A."/>
        </authorList>
    </citation>
    <scope>NUCLEOTIDE SEQUENCE [LARGE SCALE GENOMIC DNA]</scope>
    <source>
        <strain evidence="9 10">S3-2</strain>
    </source>
</reference>
<dbReference type="RefSeq" id="WP_065306303.1">
    <property type="nucleotide sequence ID" value="NZ_LOCQ01000039.1"/>
</dbReference>
<dbReference type="Proteomes" id="UP000092713">
    <property type="component" value="Unassembled WGS sequence"/>
</dbReference>
<accession>A0A1A7C8M0</accession>